<proteinExistence type="predicted"/>
<keyword evidence="1" id="KW-0812">Transmembrane</keyword>
<name>A0A914RRP4_PAREQ</name>
<evidence type="ECO:0000256" key="1">
    <source>
        <dbReference type="SAM" id="Phobius"/>
    </source>
</evidence>
<feature type="transmembrane region" description="Helical" evidence="1">
    <location>
        <begin position="6"/>
        <end position="22"/>
    </location>
</feature>
<keyword evidence="1" id="KW-0472">Membrane</keyword>
<evidence type="ECO:0000313" key="2">
    <source>
        <dbReference type="Proteomes" id="UP000887564"/>
    </source>
</evidence>
<evidence type="ECO:0000313" key="3">
    <source>
        <dbReference type="WBParaSite" id="PEQ_0000749801-mRNA-1"/>
    </source>
</evidence>
<dbReference type="AlphaFoldDB" id="A0A914RRP4"/>
<accession>A0A914RRP4</accession>
<sequence length="58" mass="6309">MLWLQAFGVFGLCQLVAFATWLRSKMSEENFQLLFRSILLAVAALIAMAVAAAAFLGS</sequence>
<protein>
    <submittedName>
        <fullName evidence="3">Uncharacterized protein</fullName>
    </submittedName>
</protein>
<reference evidence="3" key="1">
    <citation type="submission" date="2022-11" db="UniProtKB">
        <authorList>
            <consortium name="WormBaseParasite"/>
        </authorList>
    </citation>
    <scope>IDENTIFICATION</scope>
</reference>
<organism evidence="2 3">
    <name type="scientific">Parascaris equorum</name>
    <name type="common">Equine roundworm</name>
    <dbReference type="NCBI Taxonomy" id="6256"/>
    <lineage>
        <taxon>Eukaryota</taxon>
        <taxon>Metazoa</taxon>
        <taxon>Ecdysozoa</taxon>
        <taxon>Nematoda</taxon>
        <taxon>Chromadorea</taxon>
        <taxon>Rhabditida</taxon>
        <taxon>Spirurina</taxon>
        <taxon>Ascaridomorpha</taxon>
        <taxon>Ascaridoidea</taxon>
        <taxon>Ascarididae</taxon>
        <taxon>Parascaris</taxon>
    </lineage>
</organism>
<keyword evidence="1" id="KW-1133">Transmembrane helix</keyword>
<dbReference type="Proteomes" id="UP000887564">
    <property type="component" value="Unplaced"/>
</dbReference>
<dbReference type="WBParaSite" id="PEQ_0000749801-mRNA-1">
    <property type="protein sequence ID" value="PEQ_0000749801-mRNA-1"/>
    <property type="gene ID" value="PEQ_0000749801"/>
</dbReference>
<feature type="transmembrane region" description="Helical" evidence="1">
    <location>
        <begin position="34"/>
        <end position="56"/>
    </location>
</feature>
<keyword evidence="2" id="KW-1185">Reference proteome</keyword>